<evidence type="ECO:0000313" key="8">
    <source>
        <dbReference type="EMBL" id="AEP35822.1"/>
    </source>
</evidence>
<reference key="1">
    <citation type="submission" date="2011-09" db="EMBL/GenBank/DDBJ databases">
        <title>Genomic characterization of the Taylorella genus.</title>
        <authorList>
            <person name="Hebert L."/>
            <person name="Moumen B."/>
            <person name="Pons N."/>
            <person name="Duquesne F."/>
            <person name="Breuil M.-F."/>
            <person name="Goux D."/>
            <person name="Batto J.-M."/>
            <person name="Renault P."/>
            <person name="Laugier C."/>
            <person name="Petry S."/>
        </authorList>
    </citation>
    <scope>NUCLEOTIDE SEQUENCE</scope>
    <source>
        <strain>MCE3</strain>
    </source>
</reference>
<dbReference type="PANTHER" id="PTHR34478">
    <property type="entry name" value="PROTEIN LEMA"/>
    <property type="match status" value="1"/>
</dbReference>
<feature type="region of interest" description="Disordered" evidence="7">
    <location>
        <begin position="186"/>
        <end position="220"/>
    </location>
</feature>
<dbReference type="Pfam" id="PF04011">
    <property type="entry name" value="LemA"/>
    <property type="match status" value="1"/>
</dbReference>
<evidence type="ECO:0000313" key="9">
    <source>
        <dbReference type="Proteomes" id="UP000009284"/>
    </source>
</evidence>
<keyword evidence="5" id="KW-0472">Membrane</keyword>
<evidence type="ECO:0000256" key="2">
    <source>
        <dbReference type="ARBA" id="ARBA00008854"/>
    </source>
</evidence>
<keyword evidence="6" id="KW-0175">Coiled coil</keyword>
<protein>
    <submittedName>
        <fullName evidence="8">LemA family protein</fullName>
    </submittedName>
</protein>
<evidence type="ECO:0000256" key="7">
    <source>
        <dbReference type="SAM" id="MobiDB-lite"/>
    </source>
</evidence>
<dbReference type="SUPFAM" id="SSF140478">
    <property type="entry name" value="LemA-like"/>
    <property type="match status" value="1"/>
</dbReference>
<dbReference type="EMBL" id="CP003059">
    <property type="protein sequence ID" value="AEP35822.1"/>
    <property type="molecule type" value="Genomic_DNA"/>
</dbReference>
<dbReference type="HOGENOM" id="CLU_056714_0_0_4"/>
<keyword evidence="3" id="KW-0812">Transmembrane</keyword>
<name>G4QD05_TAYAM</name>
<gene>
    <name evidence="8" type="ordered locus">TASI_0031</name>
</gene>
<dbReference type="eggNOG" id="COG1704">
    <property type="taxonomic scope" value="Bacteria"/>
</dbReference>
<organism evidence="8 9">
    <name type="scientific">Taylorella asinigenitalis (strain MCE3)</name>
    <dbReference type="NCBI Taxonomy" id="1008459"/>
    <lineage>
        <taxon>Bacteria</taxon>
        <taxon>Pseudomonadati</taxon>
        <taxon>Pseudomonadota</taxon>
        <taxon>Betaproteobacteria</taxon>
        <taxon>Burkholderiales</taxon>
        <taxon>Alcaligenaceae</taxon>
        <taxon>Taylorella</taxon>
    </lineage>
</organism>
<dbReference type="AlphaFoldDB" id="G4QD05"/>
<sequence length="220" mass="24897">MNLFRRFYKYLAMVLLPLALTGCGYNELVSLEEEVDKTLSDLNAQFERRLGLIDNLVQSNLLQTEETRKLFTDVIEARASATKPNIHLDKDMTQEQMDMVARNQSALGATISRLLVNIERYPNINFDSAFKDLRVAIEGTENRIQVAKERYNAIAKQYNTKIRQFPTIITAKIIGFKQKPYYNVPDADQIRRPGKVSDAVRDMRSTGGSNTAPAPAPAQP</sequence>
<evidence type="ECO:0000256" key="5">
    <source>
        <dbReference type="ARBA" id="ARBA00023136"/>
    </source>
</evidence>
<dbReference type="STRING" id="1008459.TASI_0031"/>
<dbReference type="GO" id="GO:0016020">
    <property type="term" value="C:membrane"/>
    <property type="evidence" value="ECO:0007669"/>
    <property type="project" value="UniProtKB-SubCell"/>
</dbReference>
<accession>G4QD05</accession>
<dbReference type="Proteomes" id="UP000009284">
    <property type="component" value="Chromosome"/>
</dbReference>
<evidence type="ECO:0000256" key="1">
    <source>
        <dbReference type="ARBA" id="ARBA00004167"/>
    </source>
</evidence>
<comment type="subcellular location">
    <subcellularLocation>
        <location evidence="1">Membrane</location>
        <topology evidence="1">Single-pass membrane protein</topology>
    </subcellularLocation>
</comment>
<dbReference type="OrthoDB" id="9804152at2"/>
<comment type="similarity">
    <text evidence="2">Belongs to the LemA family.</text>
</comment>
<reference evidence="8 9" key="2">
    <citation type="journal article" date="2012" name="PLoS ONE">
        <title>Genomic characterization of the taylorella genus.</title>
        <authorList>
            <person name="Hebert L."/>
            <person name="Moumen B."/>
            <person name="Pons N."/>
            <person name="Duquesne F."/>
            <person name="Breuil M.F."/>
            <person name="Goux D."/>
            <person name="Batto J.M."/>
            <person name="Laugier C."/>
            <person name="Renault P."/>
            <person name="Petry S."/>
        </authorList>
    </citation>
    <scope>NUCLEOTIDE SEQUENCE [LARGE SCALE GENOMIC DNA]</scope>
    <source>
        <strain evidence="8 9">MCE3</strain>
    </source>
</reference>
<keyword evidence="4" id="KW-1133">Transmembrane helix</keyword>
<proteinExistence type="inferred from homology"/>
<evidence type="ECO:0000256" key="3">
    <source>
        <dbReference type="ARBA" id="ARBA00022692"/>
    </source>
</evidence>
<evidence type="ECO:0000256" key="4">
    <source>
        <dbReference type="ARBA" id="ARBA00022989"/>
    </source>
</evidence>
<dbReference type="Gene3D" id="1.20.1440.20">
    <property type="entry name" value="LemA-like domain"/>
    <property type="match status" value="1"/>
</dbReference>
<dbReference type="KEGG" id="tas:TASI_0031"/>
<dbReference type="PANTHER" id="PTHR34478:SF2">
    <property type="entry name" value="MEMBRANE PROTEIN"/>
    <property type="match status" value="1"/>
</dbReference>
<keyword evidence="9" id="KW-1185">Reference proteome</keyword>
<dbReference type="PROSITE" id="PS51257">
    <property type="entry name" value="PROKAR_LIPOPROTEIN"/>
    <property type="match status" value="1"/>
</dbReference>
<feature type="coiled-coil region" evidence="6">
    <location>
        <begin position="130"/>
        <end position="157"/>
    </location>
</feature>
<dbReference type="InterPro" id="IPR007156">
    <property type="entry name" value="MamQ_LemA"/>
</dbReference>
<evidence type="ECO:0000256" key="6">
    <source>
        <dbReference type="SAM" id="Coils"/>
    </source>
</evidence>
<dbReference type="RefSeq" id="WP_014110721.1">
    <property type="nucleotide sequence ID" value="NC_016043.1"/>
</dbReference>
<dbReference type="InterPro" id="IPR023353">
    <property type="entry name" value="LemA-like_dom_sf"/>
</dbReference>